<name>A0A8C6Y6W9_NAJNA</name>
<dbReference type="Gene3D" id="3.40.50.1000">
    <property type="entry name" value="HAD superfamily/HAD-like"/>
    <property type="match status" value="1"/>
</dbReference>
<dbReference type="OrthoDB" id="9908527at2759"/>
<proteinExistence type="predicted"/>
<dbReference type="AlphaFoldDB" id="A0A8C6Y6W9"/>
<dbReference type="GeneTree" id="ENSGT01010000228880"/>
<keyword evidence="2" id="KW-1185">Reference proteome</keyword>
<dbReference type="InterPro" id="IPR023214">
    <property type="entry name" value="HAD_sf"/>
</dbReference>
<accession>A0A8C6Y6W9</accession>
<organism evidence="1 2">
    <name type="scientific">Naja naja</name>
    <name type="common">Indian cobra</name>
    <dbReference type="NCBI Taxonomy" id="35670"/>
    <lineage>
        <taxon>Eukaryota</taxon>
        <taxon>Metazoa</taxon>
        <taxon>Chordata</taxon>
        <taxon>Craniata</taxon>
        <taxon>Vertebrata</taxon>
        <taxon>Euteleostomi</taxon>
        <taxon>Lepidosauria</taxon>
        <taxon>Squamata</taxon>
        <taxon>Bifurcata</taxon>
        <taxon>Unidentata</taxon>
        <taxon>Episquamata</taxon>
        <taxon>Toxicofera</taxon>
        <taxon>Serpentes</taxon>
        <taxon>Colubroidea</taxon>
        <taxon>Elapidae</taxon>
        <taxon>Elapinae</taxon>
        <taxon>Naja</taxon>
    </lineage>
</organism>
<dbReference type="Ensembl" id="ENSNNAT00000026684.1">
    <property type="protein sequence ID" value="ENSNNAP00000025451.1"/>
    <property type="gene ID" value="ENSNNAG00000016634.1"/>
</dbReference>
<reference evidence="1" key="2">
    <citation type="submission" date="2025-09" db="UniProtKB">
        <authorList>
            <consortium name="Ensembl"/>
        </authorList>
    </citation>
    <scope>IDENTIFICATION</scope>
</reference>
<reference evidence="1" key="1">
    <citation type="submission" date="2025-08" db="UniProtKB">
        <authorList>
            <consortium name="Ensembl"/>
        </authorList>
    </citation>
    <scope>IDENTIFICATION</scope>
</reference>
<evidence type="ECO:0000313" key="1">
    <source>
        <dbReference type="Ensembl" id="ENSNNAP00000025451.1"/>
    </source>
</evidence>
<dbReference type="Proteomes" id="UP000694559">
    <property type="component" value="Unplaced"/>
</dbReference>
<sequence length="59" mass="7113">WSIPEMNFCLFSLIDKWETNLKKITSEMADFLQALRQKMRVGVVGSSDFKRFRNNWGRW</sequence>
<evidence type="ECO:0000313" key="2">
    <source>
        <dbReference type="Proteomes" id="UP000694559"/>
    </source>
</evidence>
<protein>
    <submittedName>
        <fullName evidence="1">Uncharacterized protein</fullName>
    </submittedName>
</protein>